<reference evidence="1 2" key="1">
    <citation type="journal article" date="2022" name="Hortic Res">
        <title>A haplotype resolved chromosomal level avocado genome allows analysis of novel avocado genes.</title>
        <authorList>
            <person name="Nath O."/>
            <person name="Fletcher S.J."/>
            <person name="Hayward A."/>
            <person name="Shaw L.M."/>
            <person name="Masouleh A.K."/>
            <person name="Furtado A."/>
            <person name="Henry R.J."/>
            <person name="Mitter N."/>
        </authorList>
    </citation>
    <scope>NUCLEOTIDE SEQUENCE [LARGE SCALE GENOMIC DNA]</scope>
    <source>
        <strain evidence="2">cv. Hass</strain>
    </source>
</reference>
<evidence type="ECO:0000313" key="2">
    <source>
        <dbReference type="Proteomes" id="UP001234297"/>
    </source>
</evidence>
<dbReference type="EMBL" id="CM056811">
    <property type="protein sequence ID" value="KAJ8635727.1"/>
    <property type="molecule type" value="Genomic_DNA"/>
</dbReference>
<accession>A0ACC2LQM5</accession>
<protein>
    <submittedName>
        <fullName evidence="1">Uncharacterized protein</fullName>
    </submittedName>
</protein>
<keyword evidence="2" id="KW-1185">Reference proteome</keyword>
<gene>
    <name evidence="1" type="ORF">MRB53_009994</name>
</gene>
<comment type="caution">
    <text evidence="1">The sequence shown here is derived from an EMBL/GenBank/DDBJ whole genome shotgun (WGS) entry which is preliminary data.</text>
</comment>
<proteinExistence type="predicted"/>
<dbReference type="Proteomes" id="UP001234297">
    <property type="component" value="Chromosome 3"/>
</dbReference>
<name>A0ACC2LQM5_PERAE</name>
<organism evidence="1 2">
    <name type="scientific">Persea americana</name>
    <name type="common">Avocado</name>
    <dbReference type="NCBI Taxonomy" id="3435"/>
    <lineage>
        <taxon>Eukaryota</taxon>
        <taxon>Viridiplantae</taxon>
        <taxon>Streptophyta</taxon>
        <taxon>Embryophyta</taxon>
        <taxon>Tracheophyta</taxon>
        <taxon>Spermatophyta</taxon>
        <taxon>Magnoliopsida</taxon>
        <taxon>Magnoliidae</taxon>
        <taxon>Laurales</taxon>
        <taxon>Lauraceae</taxon>
        <taxon>Persea</taxon>
    </lineage>
</organism>
<evidence type="ECO:0000313" key="1">
    <source>
        <dbReference type="EMBL" id="KAJ8635727.1"/>
    </source>
</evidence>
<sequence>MTSFILGLQPTFAKVKNETEETPLHEASRVGELDIVKQLLDDCLYVAYMLNKDIESAFFIACSCEHSKVAWQFCSRMDFLAWDEIDASCFQIVASKGYTGPCTLPDPEKEGLSSVDRDFPDLSLVDHHRQEKGLDLSGKKGIAENRSLEETEFLRFPLPA</sequence>